<keyword evidence="1" id="KW-0433">Leucine-rich repeat</keyword>
<reference evidence="6" key="1">
    <citation type="submission" date="2025-08" db="UniProtKB">
        <authorList>
            <consortium name="Ensembl"/>
        </authorList>
    </citation>
    <scope>IDENTIFICATION</scope>
</reference>
<dbReference type="AlphaFoldDB" id="A0A8B9ZTX4"/>
<protein>
    <recommendedName>
        <fullName evidence="8">Leucine-rich repeat-containing protein 25</fullName>
    </recommendedName>
</protein>
<keyword evidence="4" id="KW-1133">Transmembrane helix</keyword>
<dbReference type="InterPro" id="IPR001611">
    <property type="entry name" value="Leu-rich_rpt"/>
</dbReference>
<dbReference type="PANTHER" id="PTHR20878:SF0">
    <property type="entry name" value="LEUCINE-RICH REPEAT-CONTAINING PROTEIN 25"/>
    <property type="match status" value="1"/>
</dbReference>
<dbReference type="PANTHER" id="PTHR20878">
    <property type="entry name" value="LEUCINE-RICH REPEAT CONTAINING PROTEIN 25"/>
    <property type="match status" value="1"/>
</dbReference>
<dbReference type="SUPFAM" id="SSF52058">
    <property type="entry name" value="L domain-like"/>
    <property type="match status" value="1"/>
</dbReference>
<feature type="compositionally biased region" description="Low complexity" evidence="3">
    <location>
        <begin position="251"/>
        <end position="264"/>
    </location>
</feature>
<feature type="region of interest" description="Disordered" evidence="3">
    <location>
        <begin position="226"/>
        <end position="264"/>
    </location>
</feature>
<dbReference type="Pfam" id="PF13855">
    <property type="entry name" value="LRR_8"/>
    <property type="match status" value="1"/>
</dbReference>
<feature type="region of interest" description="Disordered" evidence="3">
    <location>
        <begin position="286"/>
        <end position="342"/>
    </location>
</feature>
<evidence type="ECO:0000313" key="6">
    <source>
        <dbReference type="Ensembl" id="ENSAZOP00000015868.1"/>
    </source>
</evidence>
<dbReference type="Gene3D" id="3.80.10.10">
    <property type="entry name" value="Ribonuclease Inhibitor"/>
    <property type="match status" value="1"/>
</dbReference>
<evidence type="ECO:0000256" key="5">
    <source>
        <dbReference type="SAM" id="SignalP"/>
    </source>
</evidence>
<keyword evidence="4" id="KW-0472">Membrane</keyword>
<dbReference type="SMART" id="SM00369">
    <property type="entry name" value="LRR_TYP"/>
    <property type="match status" value="3"/>
</dbReference>
<sequence>MGHPTTALLLLLLPAATSASCFSAELAKQENLSNSTPGCAELDWSIFGQQRRLLLAHNGIGAVRPTSQVDPTLEELDLSHNALRRLPDAFLQQARSLRQLLLGHNQLQGLPDGFFASTVALQSLELQDNPLPAVPSSVFHPSLSLLTVPCRCDAVRSVLDACARAANLSCLCAAPNGTFNISNFHERKCPGGPKVVAAAVGATTAVVAMLVAVAVGVAVRRRRRKAATTTAGWGKRESAGAHGQPRYISHGAESGPTAATAAPGASVAPEYENVFISPCVGTGTAPAHGGTPGWQQAQYSPQVPADDTYFMESDAGEQPIYANTGPPSEEVYVVPDNSWSAT</sequence>
<keyword evidence="4" id="KW-0812">Transmembrane</keyword>
<feature type="transmembrane region" description="Helical" evidence="4">
    <location>
        <begin position="195"/>
        <end position="219"/>
    </location>
</feature>
<evidence type="ECO:0008006" key="8">
    <source>
        <dbReference type="Google" id="ProtNLM"/>
    </source>
</evidence>
<dbReference type="InterPro" id="IPR032675">
    <property type="entry name" value="LRR_dom_sf"/>
</dbReference>
<dbReference type="Proteomes" id="UP000694549">
    <property type="component" value="Unplaced"/>
</dbReference>
<proteinExistence type="predicted"/>
<keyword evidence="5" id="KW-0732">Signal</keyword>
<dbReference type="InterPro" id="IPR003591">
    <property type="entry name" value="Leu-rich_rpt_typical-subtyp"/>
</dbReference>
<keyword evidence="7" id="KW-1185">Reference proteome</keyword>
<evidence type="ECO:0000256" key="4">
    <source>
        <dbReference type="SAM" id="Phobius"/>
    </source>
</evidence>
<dbReference type="InterPro" id="IPR039243">
    <property type="entry name" value="LRRC25"/>
</dbReference>
<accession>A0A8B9ZTX4</accession>
<reference evidence="6" key="2">
    <citation type="submission" date="2025-09" db="UniProtKB">
        <authorList>
            <consortium name="Ensembl"/>
        </authorList>
    </citation>
    <scope>IDENTIFICATION</scope>
</reference>
<evidence type="ECO:0000256" key="1">
    <source>
        <dbReference type="ARBA" id="ARBA00022614"/>
    </source>
</evidence>
<organism evidence="6 7">
    <name type="scientific">Anas zonorhyncha</name>
    <name type="common">Eastern spot-billed duck</name>
    <dbReference type="NCBI Taxonomy" id="75864"/>
    <lineage>
        <taxon>Eukaryota</taxon>
        <taxon>Metazoa</taxon>
        <taxon>Chordata</taxon>
        <taxon>Craniata</taxon>
        <taxon>Vertebrata</taxon>
        <taxon>Euteleostomi</taxon>
        <taxon>Archelosauria</taxon>
        <taxon>Archosauria</taxon>
        <taxon>Dinosauria</taxon>
        <taxon>Saurischia</taxon>
        <taxon>Theropoda</taxon>
        <taxon>Coelurosauria</taxon>
        <taxon>Aves</taxon>
        <taxon>Neognathae</taxon>
        <taxon>Galloanserae</taxon>
        <taxon>Anseriformes</taxon>
        <taxon>Anatidae</taxon>
        <taxon>Anatinae</taxon>
        <taxon>Anas</taxon>
    </lineage>
</organism>
<evidence type="ECO:0000256" key="2">
    <source>
        <dbReference type="ARBA" id="ARBA00022737"/>
    </source>
</evidence>
<keyword evidence="2" id="KW-0677">Repeat</keyword>
<evidence type="ECO:0000313" key="7">
    <source>
        <dbReference type="Proteomes" id="UP000694549"/>
    </source>
</evidence>
<dbReference type="Ensembl" id="ENSAZOT00000017061.1">
    <property type="protein sequence ID" value="ENSAZOP00000015868.1"/>
    <property type="gene ID" value="ENSAZOG00000010346.1"/>
</dbReference>
<feature type="chain" id="PRO_5034875308" description="Leucine-rich repeat-containing protein 25" evidence="5">
    <location>
        <begin position="20"/>
        <end position="342"/>
    </location>
</feature>
<feature type="signal peptide" evidence="5">
    <location>
        <begin position="1"/>
        <end position="19"/>
    </location>
</feature>
<name>A0A8B9ZTX4_9AVES</name>
<evidence type="ECO:0000256" key="3">
    <source>
        <dbReference type="SAM" id="MobiDB-lite"/>
    </source>
</evidence>
<dbReference type="PROSITE" id="PS51450">
    <property type="entry name" value="LRR"/>
    <property type="match status" value="1"/>
</dbReference>